<evidence type="ECO:0000313" key="2">
    <source>
        <dbReference type="EMBL" id="GHA76793.1"/>
    </source>
</evidence>
<protein>
    <submittedName>
        <fullName evidence="2">Uncharacterized protein</fullName>
    </submittedName>
</protein>
<organism evidence="2 3">
    <name type="scientific">Formosimonas limnophila</name>
    <dbReference type="NCBI Taxonomy" id="1384487"/>
    <lineage>
        <taxon>Bacteria</taxon>
        <taxon>Pseudomonadati</taxon>
        <taxon>Pseudomonadota</taxon>
        <taxon>Betaproteobacteria</taxon>
        <taxon>Burkholderiales</taxon>
        <taxon>Burkholderiaceae</taxon>
        <taxon>Formosimonas</taxon>
    </lineage>
</organism>
<reference evidence="2" key="2">
    <citation type="submission" date="2020-09" db="EMBL/GenBank/DDBJ databases">
        <authorList>
            <person name="Sun Q."/>
            <person name="Kim S."/>
        </authorList>
    </citation>
    <scope>NUCLEOTIDE SEQUENCE</scope>
    <source>
        <strain evidence="2">KCTC 32501</strain>
    </source>
</reference>
<gene>
    <name evidence="2" type="ORF">GCM10009007_17230</name>
</gene>
<accession>A0A8J3G095</accession>
<keyword evidence="1" id="KW-0472">Membrane</keyword>
<dbReference type="AlphaFoldDB" id="A0A8J3G095"/>
<evidence type="ECO:0000256" key="1">
    <source>
        <dbReference type="SAM" id="Phobius"/>
    </source>
</evidence>
<feature type="transmembrane region" description="Helical" evidence="1">
    <location>
        <begin position="33"/>
        <end position="53"/>
    </location>
</feature>
<name>A0A8J3G095_9BURK</name>
<dbReference type="Proteomes" id="UP000614287">
    <property type="component" value="Unassembled WGS sequence"/>
</dbReference>
<keyword evidence="1" id="KW-0812">Transmembrane</keyword>
<keyword evidence="1" id="KW-1133">Transmembrane helix</keyword>
<dbReference type="EMBL" id="BMZG01000009">
    <property type="protein sequence ID" value="GHA76793.1"/>
    <property type="molecule type" value="Genomic_DNA"/>
</dbReference>
<comment type="caution">
    <text evidence="2">The sequence shown here is derived from an EMBL/GenBank/DDBJ whole genome shotgun (WGS) entry which is preliminary data.</text>
</comment>
<evidence type="ECO:0000313" key="3">
    <source>
        <dbReference type="Proteomes" id="UP000614287"/>
    </source>
</evidence>
<feature type="transmembrane region" description="Helical" evidence="1">
    <location>
        <begin position="73"/>
        <end position="96"/>
    </location>
</feature>
<proteinExistence type="predicted"/>
<keyword evidence="3" id="KW-1185">Reference proteome</keyword>
<sequence>MKNAFFLTFHFVCWLLILPLSWANMDNFPKIDSSIAGVILCLMIGLLIFWILFVYRKYVLNSTNRENRALNTFLFFVFLALVIFASIFITAIVSIIKYGL</sequence>
<reference evidence="2" key="1">
    <citation type="journal article" date="2014" name="Int. J. Syst. Evol. Microbiol.">
        <title>Complete genome sequence of Corynebacterium casei LMG S-19264T (=DSM 44701T), isolated from a smear-ripened cheese.</title>
        <authorList>
            <consortium name="US DOE Joint Genome Institute (JGI-PGF)"/>
            <person name="Walter F."/>
            <person name="Albersmeier A."/>
            <person name="Kalinowski J."/>
            <person name="Ruckert C."/>
        </authorList>
    </citation>
    <scope>NUCLEOTIDE SEQUENCE</scope>
    <source>
        <strain evidence="2">KCTC 32501</strain>
    </source>
</reference>